<name>A0A9P1C6L4_9DINO</name>
<dbReference type="PANTHER" id="PTHR12905">
    <property type="entry name" value="METALLOPHOSPHOESTERASE"/>
    <property type="match status" value="1"/>
</dbReference>
<comment type="caution">
    <text evidence="2">The sequence shown here is derived from an EMBL/GenBank/DDBJ whole genome shotgun (WGS) entry which is preliminary data.</text>
</comment>
<dbReference type="CDD" id="cd07379">
    <property type="entry name" value="MPP_239FB"/>
    <property type="match status" value="1"/>
</dbReference>
<dbReference type="Gene3D" id="3.60.21.10">
    <property type="match status" value="1"/>
</dbReference>
<reference evidence="3 4" key="2">
    <citation type="submission" date="2024-05" db="EMBL/GenBank/DDBJ databases">
        <authorList>
            <person name="Chen Y."/>
            <person name="Shah S."/>
            <person name="Dougan E. K."/>
            <person name="Thang M."/>
            <person name="Chan C."/>
        </authorList>
    </citation>
    <scope>NUCLEOTIDE SEQUENCE [LARGE SCALE GENOMIC DNA]</scope>
</reference>
<dbReference type="GO" id="GO:0016787">
    <property type="term" value="F:hydrolase activity"/>
    <property type="evidence" value="ECO:0007669"/>
    <property type="project" value="InterPro"/>
</dbReference>
<dbReference type="OrthoDB" id="630188at2759"/>
<keyword evidence="4" id="KW-1185">Reference proteome</keyword>
<protein>
    <submittedName>
        <fullName evidence="3">UPF0046 protein K07C11.7</fullName>
    </submittedName>
</protein>
<dbReference type="SUPFAM" id="SSF56300">
    <property type="entry name" value="Metallo-dependent phosphatases"/>
    <property type="match status" value="1"/>
</dbReference>
<organism evidence="2">
    <name type="scientific">Cladocopium goreaui</name>
    <dbReference type="NCBI Taxonomy" id="2562237"/>
    <lineage>
        <taxon>Eukaryota</taxon>
        <taxon>Sar</taxon>
        <taxon>Alveolata</taxon>
        <taxon>Dinophyceae</taxon>
        <taxon>Suessiales</taxon>
        <taxon>Symbiodiniaceae</taxon>
        <taxon>Cladocopium</taxon>
    </lineage>
</organism>
<evidence type="ECO:0000313" key="3">
    <source>
        <dbReference type="EMBL" id="CAL4773263.1"/>
    </source>
</evidence>
<dbReference type="InterPro" id="IPR051693">
    <property type="entry name" value="UPF0046_metallophosphoest"/>
</dbReference>
<dbReference type="AlphaFoldDB" id="A0A9P1C6L4"/>
<dbReference type="PANTHER" id="PTHR12905:SF0">
    <property type="entry name" value="CALCINEURIN-LIKE PHOSPHOESTERASE DOMAIN-CONTAINING PROTEIN"/>
    <property type="match status" value="1"/>
</dbReference>
<proteinExistence type="predicted"/>
<evidence type="ECO:0000313" key="2">
    <source>
        <dbReference type="EMBL" id="CAI3985951.1"/>
    </source>
</evidence>
<dbReference type="Pfam" id="PF00149">
    <property type="entry name" value="Metallophos"/>
    <property type="match status" value="1"/>
</dbReference>
<dbReference type="EMBL" id="CAMXCT010001031">
    <property type="protein sequence ID" value="CAI3985951.1"/>
    <property type="molecule type" value="Genomic_DNA"/>
</dbReference>
<dbReference type="InterPro" id="IPR004843">
    <property type="entry name" value="Calcineurin-like_PHP"/>
</dbReference>
<dbReference type="InterPro" id="IPR029052">
    <property type="entry name" value="Metallo-depent_PP-like"/>
</dbReference>
<dbReference type="EMBL" id="CAMXCT030001031">
    <property type="protein sequence ID" value="CAL4773263.1"/>
    <property type="molecule type" value="Genomic_DNA"/>
</dbReference>
<dbReference type="EMBL" id="CAMXCT020001031">
    <property type="protein sequence ID" value="CAL1139326.1"/>
    <property type="molecule type" value="Genomic_DNA"/>
</dbReference>
<gene>
    <name evidence="2" type="ORF">C1SCF055_LOCUS13338</name>
</gene>
<evidence type="ECO:0000259" key="1">
    <source>
        <dbReference type="Pfam" id="PF00149"/>
    </source>
</evidence>
<accession>A0A9P1C6L4</accession>
<dbReference type="Proteomes" id="UP001152797">
    <property type="component" value="Unassembled WGS sequence"/>
</dbReference>
<feature type="domain" description="Calcineurin-like phosphoesterase" evidence="1">
    <location>
        <begin position="34"/>
        <end position="214"/>
    </location>
</feature>
<evidence type="ECO:0000313" key="4">
    <source>
        <dbReference type="Proteomes" id="UP001152797"/>
    </source>
</evidence>
<reference evidence="2" key="1">
    <citation type="submission" date="2022-10" db="EMBL/GenBank/DDBJ databases">
        <authorList>
            <person name="Chen Y."/>
            <person name="Dougan E. K."/>
            <person name="Chan C."/>
            <person name="Rhodes N."/>
            <person name="Thang M."/>
        </authorList>
    </citation>
    <scope>NUCLEOTIDE SEQUENCE</scope>
</reference>
<sequence>MAELIRSRQKRADRMVRSRWVRDSTSPAGTKCLSIVHMSDTHANFYDVPDADILIHSGDFTNHGIHHGMEEVNSFVAYFKALPHKYKVLVPGNHELGLDKLAVEDLRRMLGCKPGSNMFLLVDEAVTIEGIKFYGSPWTQCTMAWPATTSAQRAERWQHIPKDTDILVTHMPPYQIFDLAWQPDGKFYHWGCQALLERVAQIAPAMHCFGHVHDEVGVKPLSFEGTEVMFSNAAMDLKHTVNVFEFEVPVELSSEAHAPTGITTEFSTSASPVGYLQVEGLDLVLDLDAADPQQEMVFLWKKLPGHRPNQLWQLQQMGPERYTLRSLCNGQMLRHLGNGIKVSSNEFAEQITWATDGLLMSGGTGCTVLPPKTLRSGQALGIAPIDLREALKFTFVPVEG</sequence>